<name>A0ABQ9IIY4_9NEOP</name>
<evidence type="ECO:0000313" key="1">
    <source>
        <dbReference type="EMBL" id="KAJ8896407.1"/>
    </source>
</evidence>
<dbReference type="Gene3D" id="3.90.320.10">
    <property type="match status" value="1"/>
</dbReference>
<proteinExistence type="predicted"/>
<evidence type="ECO:0000313" key="2">
    <source>
        <dbReference type="Proteomes" id="UP001159363"/>
    </source>
</evidence>
<gene>
    <name evidence="1" type="ORF">PR048_001751</name>
</gene>
<dbReference type="Proteomes" id="UP001159363">
    <property type="component" value="Chromosome 1"/>
</dbReference>
<organism evidence="1 2">
    <name type="scientific">Dryococelus australis</name>
    <dbReference type="NCBI Taxonomy" id="614101"/>
    <lineage>
        <taxon>Eukaryota</taxon>
        <taxon>Metazoa</taxon>
        <taxon>Ecdysozoa</taxon>
        <taxon>Arthropoda</taxon>
        <taxon>Hexapoda</taxon>
        <taxon>Insecta</taxon>
        <taxon>Pterygota</taxon>
        <taxon>Neoptera</taxon>
        <taxon>Polyneoptera</taxon>
        <taxon>Phasmatodea</taxon>
        <taxon>Verophasmatodea</taxon>
        <taxon>Anareolatae</taxon>
        <taxon>Phasmatidae</taxon>
        <taxon>Eurycanthinae</taxon>
        <taxon>Dryococelus</taxon>
    </lineage>
</organism>
<keyword evidence="2" id="KW-1185">Reference proteome</keyword>
<sequence length="108" mass="12157">MKNAKEQFLDVRKLGNRGQIEEITREQNSAHDIRITLSLLGKICKMKATTSCANVVKEIRYQVFKGNSSTNWGIEKESVAIAQFPREDPGIVVQRSGLIVDEEYPFSG</sequence>
<protein>
    <submittedName>
        <fullName evidence="1">Uncharacterized protein</fullName>
    </submittedName>
</protein>
<dbReference type="EMBL" id="JARBHB010000001">
    <property type="protein sequence ID" value="KAJ8896407.1"/>
    <property type="molecule type" value="Genomic_DNA"/>
</dbReference>
<reference evidence="1 2" key="1">
    <citation type="submission" date="2023-02" db="EMBL/GenBank/DDBJ databases">
        <title>LHISI_Scaffold_Assembly.</title>
        <authorList>
            <person name="Stuart O.P."/>
            <person name="Cleave R."/>
            <person name="Magrath M.J.L."/>
            <person name="Mikheyev A.S."/>
        </authorList>
    </citation>
    <scope>NUCLEOTIDE SEQUENCE [LARGE SCALE GENOMIC DNA]</scope>
    <source>
        <strain evidence="1">Daus_M_001</strain>
        <tissue evidence="1">Leg muscle</tissue>
    </source>
</reference>
<accession>A0ABQ9IIY4</accession>
<dbReference type="InterPro" id="IPR011604">
    <property type="entry name" value="PDDEXK-like_dom_sf"/>
</dbReference>
<comment type="caution">
    <text evidence="1">The sequence shown here is derived from an EMBL/GenBank/DDBJ whole genome shotgun (WGS) entry which is preliminary data.</text>
</comment>